<dbReference type="InterPro" id="IPR027417">
    <property type="entry name" value="P-loop_NTPase"/>
</dbReference>
<dbReference type="Pfam" id="PF03237">
    <property type="entry name" value="Terminase_6N"/>
    <property type="match status" value="1"/>
</dbReference>
<name>A0AAW5JG57_9FIRM</name>
<evidence type="ECO:0000313" key="1">
    <source>
        <dbReference type="EMBL" id="MCQ4769001.1"/>
    </source>
</evidence>
<dbReference type="Gene3D" id="3.40.50.300">
    <property type="entry name" value="P-loop containing nucleotide triphosphate hydrolases"/>
    <property type="match status" value="1"/>
</dbReference>
<comment type="caution">
    <text evidence="1">The sequence shown here is derived from an EMBL/GenBank/DDBJ whole genome shotgun (WGS) entry which is preliminary data.</text>
</comment>
<dbReference type="EMBL" id="JANFYS010000001">
    <property type="protein sequence ID" value="MCQ4769001.1"/>
    <property type="molecule type" value="Genomic_DNA"/>
</dbReference>
<dbReference type="Gene3D" id="3.30.420.280">
    <property type="match status" value="1"/>
</dbReference>
<dbReference type="AlphaFoldDB" id="A0AAW5JG57"/>
<dbReference type="Proteomes" id="UP001204562">
    <property type="component" value="Unassembled WGS sequence"/>
</dbReference>
<sequence length="484" mass="55964">MSERRVVWAPQPKQQVFMGRGEYEGLYGGAAGGGKSEALVLEALRQVDIPHYKGLILRKTYPELGELIDKSLSYYPRAFPGAKYNTSAHTWTFPSGARVIFGSMQHTKDRTKYQGRAFDFIGFDELTHFTWDEYSYLFSRNRPNGPGTRVYIRSTANPGGVGHGWVKERFITAGPPEKTVWECVQIRFPDGHRENRFRSRVCVRASVFDNPKLLENNPNYLENLGLMSPAERDALLYGDWDRFEGQVFTEWRNDPDRYLDKVSTHVIAPFAIPPTWRIWRGFDWGYSRPFSVGWYAVDHDRRLFHIRELYGCTGTPNQGVKWEPARVAREIRRIEAEDPNLKGRKIYGVADPAIFNDQGTESVAALMGREGVHWSRGDHDRMAGLMQVHHRLAFDDEGVPMLYVFNTCRHFIRTVPNLVYDQTDVEDVDTDGEDHIYDQLRYVCMENPISPRPQAKRRVMVFDPLDLDPIKQSEKQHANYYGRI</sequence>
<evidence type="ECO:0000313" key="3">
    <source>
        <dbReference type="Proteomes" id="UP001204562"/>
    </source>
</evidence>
<gene>
    <name evidence="1" type="ORF">NE579_00790</name>
    <name evidence="2" type="ORF">NE579_01065</name>
</gene>
<dbReference type="RefSeq" id="WP_256302915.1">
    <property type="nucleotide sequence ID" value="NZ_JANFYS010000001.1"/>
</dbReference>
<evidence type="ECO:0000313" key="2">
    <source>
        <dbReference type="EMBL" id="MCQ4769054.1"/>
    </source>
</evidence>
<proteinExistence type="predicted"/>
<organism evidence="1 3">
    <name type="scientific">Intestinimonas massiliensis</name>
    <name type="common">ex Afouda et al. 2020</name>
    <dbReference type="NCBI Taxonomy" id="1673721"/>
    <lineage>
        <taxon>Bacteria</taxon>
        <taxon>Bacillati</taxon>
        <taxon>Bacillota</taxon>
        <taxon>Clostridia</taxon>
        <taxon>Eubacteriales</taxon>
        <taxon>Intestinimonas</taxon>
    </lineage>
</organism>
<accession>A0AAW5JG57</accession>
<dbReference type="EMBL" id="JANFYS010000001">
    <property type="protein sequence ID" value="MCQ4769054.1"/>
    <property type="molecule type" value="Genomic_DNA"/>
</dbReference>
<reference evidence="1" key="1">
    <citation type="submission" date="2022-06" db="EMBL/GenBank/DDBJ databases">
        <title>Isolation of gut microbiota from human fecal samples.</title>
        <authorList>
            <person name="Pamer E.G."/>
            <person name="Barat B."/>
            <person name="Waligurski E."/>
            <person name="Medina S."/>
            <person name="Paddock L."/>
            <person name="Mostad J."/>
        </authorList>
    </citation>
    <scope>NUCLEOTIDE SEQUENCE</scope>
    <source>
        <strain evidence="1">DFI.9.91</strain>
    </source>
</reference>
<protein>
    <submittedName>
        <fullName evidence="1">Terminase family protein</fullName>
    </submittedName>
</protein>